<sequence>MSEPLNDDKNSLLDELETIHKRINEESDRPDSGGLGKAAVSRVESTQNEHKRHSMFSGLLGKRDKNSSLPLFAGSSSHQGLLATNSGEDMNFVMGLSENLLLECRKLQIEIEGKSRSIDNLRQNCEQLQDEHDHLKKDFDEQSYARSQTLAELELVQNSKSHLELELKDMSVEIGKLKEKLNEKTEVIKDQSLNIETLRQGMKAQIADLRKEIDVMKEEHIKELTRKDAVIEEQSLNIGTLNTKTQITDLNKEIDVLKKEHINELNKKDAVIEEQSINTNIIQQDTKRQIADLRNELDLLKENHVAELENEKKTANIVDVGASVKETTEYLQLERKLEEAQKEIDHLTQELTDATNNSSYDDNDAFFKAGTDKDENIHRDLPFLNALEVGTIVALPNDNSSEKVNDDLLSNESMIGKLESVGYKVISSPAYNEMQKEMSEFIQQSKRPELTLTEMQNKLKNSGYFVYDNAAHEVLQASIERPDMEHIRKALERIGMTMVPKESSNKISIIEKSKKDTVVPMDKYHELQRRFTAPSKSDLERDSEKLGLTILSSTELDEMKSLINTPPLEFHEKKLANIGYSVIKSDEYEELKTKASTSGLENLTKMAKMYDCVLVKITDICQSGIYDVEALKNMGEDGKFVLLEESSYHAMLNGDSNKINKREVLKLCSKFDLVPLASKKYEELTKPPGIDKIEAYAAQNASVIITRENYDTLKSEADYPTEEAVKGFAEQNGLSMVNKNEYHTMIDKLDNPSKHYLEKQAGKLGLAVISIDKYDSLLKEINDKSVPTTPSNASKVLASKQYFEEVIRNENGKPEKILESTKILGFVTLSNDEYKTLKDNQKERVMTKSDIYHGAKIYDLTVIPNDEYRALLKRKSHGDSLEFGDLEMMAARFDMQIVPLNIKDSESPTPRRVKTIDNGVGTDMTFVNKDSSDHFTSMETNGKINDVSQGKLIRTEGSLELVGVENSWESSQNETESVSGTVLDHCTSVDSPPDAEKLENLRKHAECMGYHLSLISDEQNRDTVKDSPSLTSPGPSLNSNHVLGNVDKERIEALASKLGFLLVSKAEYDEFSECAILRKNVENGIFKTGTVISSTETIGDVNDSAVLDERCLRAKASEWHFKLFSEVEFKSFQCELERDLMTLDNIKNRAHELGYVLIMKERFDQLENIEKTNNMGDNGENDESNNSLLVKSDTSTLNMGLQKSEKVNSSNDSSVEGTQDGSCILAKSETGHQEAYTLTANQIIEQAKQHSLVVLSAEEYEMLKNYSNIDKQQIMNCAKVQGLVVLNETHYDDLKSYSNMTIDQVIDRAQQYDLVPLKTKDYDALKESSATSKKQIVKAAENYNMVVLDKDQYDNLRFHTQMTREQIISFARRYDLVAINSQDYKNLKTPKALSIELLRKEAQDKGMVVVSRKDFNELNSGTQNRELNQIRSKSGSMNIATKNFDTEEHFKEFIDVALKNGTLKSENGKALSRPTNLKDVVLLPRSYYQELTAVKTNGDDQQHILLQSRNDRLNSRRSLQQKRPKTQRLESLEVKTEGEAKRGLVQTSPQSVNDGWETLQPQSPVSGGTSMKRTLRKQYIPHNSGLMPEHSEGSEFLDNISLTSIASLKDSTIIPVLTQTVIGEYLFKYHRFLGMESRHERFFWIHPYTLTLYWSTTNPILDSKSNSQRTKSATILGVESVPDSNPYPAGLYHKSLIIASAHKTIKITCPTRRRHNVWFNSLRYLLQKSSKGTNLQEVANDSTDDMYTGKVFPLPNNASNLSSSTFSSFNRLPSSKRSYKRLVPRSSSVQVNKG</sequence>
<evidence type="ECO:0000256" key="1">
    <source>
        <dbReference type="SAM" id="Coils"/>
    </source>
</evidence>
<dbReference type="GO" id="GO:0000226">
    <property type="term" value="P:microtubule cytoskeleton organization"/>
    <property type="evidence" value="ECO:0007669"/>
    <property type="project" value="TreeGrafter"/>
</dbReference>
<feature type="region of interest" description="Disordered" evidence="2">
    <location>
        <begin position="1507"/>
        <end position="1570"/>
    </location>
</feature>
<name>A0A7H9B8C1_ZYGMR</name>
<dbReference type="GO" id="GO:0005739">
    <property type="term" value="C:mitochondrion"/>
    <property type="evidence" value="ECO:0007669"/>
    <property type="project" value="TreeGrafter"/>
</dbReference>
<feature type="compositionally biased region" description="Low complexity" evidence="2">
    <location>
        <begin position="1762"/>
        <end position="1775"/>
    </location>
</feature>
<feature type="region of interest" description="Disordered" evidence="2">
    <location>
        <begin position="1762"/>
        <end position="1794"/>
    </location>
</feature>
<dbReference type="GeneID" id="59238277"/>
<dbReference type="InterPro" id="IPR024774">
    <property type="entry name" value="PH_dom-Mcp5-type"/>
</dbReference>
<feature type="coiled-coil region" evidence="1">
    <location>
        <begin position="247"/>
        <end position="357"/>
    </location>
</feature>
<evidence type="ECO:0000313" key="4">
    <source>
        <dbReference type="EMBL" id="QLG74494.1"/>
    </source>
</evidence>
<dbReference type="Pfam" id="PF12814">
    <property type="entry name" value="Mcp5_PH"/>
    <property type="match status" value="1"/>
</dbReference>
<dbReference type="CDD" id="cd13365">
    <property type="entry name" value="PH_PLC_plant-like"/>
    <property type="match status" value="1"/>
</dbReference>
<dbReference type="GO" id="GO:0005543">
    <property type="term" value="F:phospholipid binding"/>
    <property type="evidence" value="ECO:0007669"/>
    <property type="project" value="InterPro"/>
</dbReference>
<feature type="compositionally biased region" description="Basic and acidic residues" evidence="2">
    <location>
        <begin position="1"/>
        <end position="31"/>
    </location>
</feature>
<feature type="compositionally biased region" description="Polar residues" evidence="2">
    <location>
        <begin position="1545"/>
        <end position="1570"/>
    </location>
</feature>
<feature type="compositionally biased region" description="Polar residues" evidence="2">
    <location>
        <begin position="1785"/>
        <end position="1794"/>
    </location>
</feature>
<keyword evidence="1" id="KW-0175">Coiled coil</keyword>
<protein>
    <recommendedName>
        <fullName evidence="3">PH domain-containing protein</fullName>
    </recommendedName>
</protein>
<organism evidence="4 5">
    <name type="scientific">Zygotorulaspora mrakii</name>
    <name type="common">Zygosaccharomyces mrakii</name>
    <dbReference type="NCBI Taxonomy" id="42260"/>
    <lineage>
        <taxon>Eukaryota</taxon>
        <taxon>Fungi</taxon>
        <taxon>Dikarya</taxon>
        <taxon>Ascomycota</taxon>
        <taxon>Saccharomycotina</taxon>
        <taxon>Saccharomycetes</taxon>
        <taxon>Saccharomycetales</taxon>
        <taxon>Saccharomycetaceae</taxon>
        <taxon>Zygotorulaspora</taxon>
    </lineage>
</organism>
<feature type="compositionally biased region" description="Basic and acidic residues" evidence="2">
    <location>
        <begin position="1527"/>
        <end position="1542"/>
    </location>
</feature>
<dbReference type="PROSITE" id="PS50003">
    <property type="entry name" value="PH_DOMAIN"/>
    <property type="match status" value="1"/>
</dbReference>
<feature type="region of interest" description="Disordered" evidence="2">
    <location>
        <begin position="1"/>
        <end position="54"/>
    </location>
</feature>
<dbReference type="RefSeq" id="XP_037146219.1">
    <property type="nucleotide sequence ID" value="XM_037290324.1"/>
</dbReference>
<evidence type="ECO:0000313" key="5">
    <source>
        <dbReference type="Proteomes" id="UP000509704"/>
    </source>
</evidence>
<dbReference type="PANTHER" id="PTHR28190:SF1">
    <property type="entry name" value="NUCLEAR MIGRATION PROTEIN NUM1"/>
    <property type="match status" value="1"/>
</dbReference>
<dbReference type="GO" id="GO:0005938">
    <property type="term" value="C:cell cortex"/>
    <property type="evidence" value="ECO:0007669"/>
    <property type="project" value="InterPro"/>
</dbReference>
<feature type="compositionally biased region" description="Polar residues" evidence="2">
    <location>
        <begin position="967"/>
        <end position="980"/>
    </location>
</feature>
<proteinExistence type="predicted"/>
<dbReference type="PANTHER" id="PTHR28190">
    <property type="entry name" value="NUCLEAR MIGRATION PROTEIN NUM1"/>
    <property type="match status" value="1"/>
</dbReference>
<feature type="coiled-coil region" evidence="1">
    <location>
        <begin position="104"/>
        <end position="219"/>
    </location>
</feature>
<dbReference type="InterPro" id="IPR053005">
    <property type="entry name" value="Nuclear_Pos-Cytoskel_Interact"/>
</dbReference>
<keyword evidence="5" id="KW-1185">Reference proteome</keyword>
<dbReference type="KEGG" id="zmk:HG535_0G03770"/>
<feature type="region of interest" description="Disordered" evidence="2">
    <location>
        <begin position="1018"/>
        <end position="1042"/>
    </location>
</feature>
<feature type="compositionally biased region" description="Polar residues" evidence="2">
    <location>
        <begin position="1026"/>
        <end position="1042"/>
    </location>
</feature>
<dbReference type="InterPro" id="IPR001849">
    <property type="entry name" value="PH_domain"/>
</dbReference>
<dbReference type="Proteomes" id="UP000509704">
    <property type="component" value="Chromosome 7"/>
</dbReference>
<reference evidence="4 5" key="1">
    <citation type="submission" date="2020-07" db="EMBL/GenBank/DDBJ databases">
        <title>The yeast mating-type switching endonuclease HO is a domesticated member of an unorthodox homing genetic element family.</title>
        <authorList>
            <person name="Coughlan A.Y."/>
            <person name="Lombardi L."/>
            <person name="Braun-Galleani S."/>
            <person name="Martos A.R."/>
            <person name="Galeote V."/>
            <person name="Bigey F."/>
            <person name="Dequin S."/>
            <person name="Byrne K.P."/>
            <person name="Wolfe K.H."/>
        </authorList>
    </citation>
    <scope>NUCLEOTIDE SEQUENCE [LARGE SCALE GENOMIC DNA]</scope>
    <source>
        <strain evidence="4 5">NRRL Y-6702</strain>
    </source>
</reference>
<dbReference type="GO" id="GO:0015631">
    <property type="term" value="F:tubulin binding"/>
    <property type="evidence" value="ECO:0007669"/>
    <property type="project" value="TreeGrafter"/>
</dbReference>
<dbReference type="GO" id="GO:0032065">
    <property type="term" value="P:maintenance of protein location in cell cortex"/>
    <property type="evidence" value="ECO:0007669"/>
    <property type="project" value="InterPro"/>
</dbReference>
<gene>
    <name evidence="4" type="ORF">HG535_0G03770</name>
</gene>
<feature type="region of interest" description="Disordered" evidence="2">
    <location>
        <begin position="966"/>
        <end position="991"/>
    </location>
</feature>
<dbReference type="OrthoDB" id="2149224at2759"/>
<accession>A0A7H9B8C1</accession>
<evidence type="ECO:0000259" key="3">
    <source>
        <dbReference type="PROSITE" id="PS50003"/>
    </source>
</evidence>
<feature type="domain" description="PH" evidence="3">
    <location>
        <begin position="1619"/>
        <end position="1727"/>
    </location>
</feature>
<dbReference type="EMBL" id="CP058610">
    <property type="protein sequence ID" value="QLG74494.1"/>
    <property type="molecule type" value="Genomic_DNA"/>
</dbReference>
<evidence type="ECO:0000256" key="2">
    <source>
        <dbReference type="SAM" id="MobiDB-lite"/>
    </source>
</evidence>